<dbReference type="PANTHER" id="PTHR31571">
    <property type="entry name" value="ALTERED INHERITANCE OF MITOCHONDRIA PROTEIN 6"/>
    <property type="match status" value="1"/>
</dbReference>
<evidence type="ECO:0000256" key="5">
    <source>
        <dbReference type="ARBA" id="ARBA00022990"/>
    </source>
</evidence>
<evidence type="ECO:0000313" key="11">
    <source>
        <dbReference type="Proteomes" id="UP000697127"/>
    </source>
</evidence>
<dbReference type="GO" id="GO:0006974">
    <property type="term" value="P:DNA damage response"/>
    <property type="evidence" value="ECO:0007669"/>
    <property type="project" value="UniProtKB-KW"/>
</dbReference>
<keyword evidence="5" id="KW-0007">Acetylation</keyword>
<dbReference type="PROSITE" id="PS51728">
    <property type="entry name" value="RTT109_HAT"/>
    <property type="match status" value="1"/>
</dbReference>
<comment type="catalytic activity">
    <reaction evidence="9">
        <text>L-lysyl-[histone] + acetyl-CoA = N(6)-acetyl-L-lysyl-[histone] + CoA + H(+)</text>
        <dbReference type="Rhea" id="RHEA:21992"/>
        <dbReference type="Rhea" id="RHEA-COMP:9845"/>
        <dbReference type="Rhea" id="RHEA-COMP:11338"/>
        <dbReference type="ChEBI" id="CHEBI:15378"/>
        <dbReference type="ChEBI" id="CHEBI:29969"/>
        <dbReference type="ChEBI" id="CHEBI:57287"/>
        <dbReference type="ChEBI" id="CHEBI:57288"/>
        <dbReference type="ChEBI" id="CHEBI:61930"/>
        <dbReference type="EC" id="2.3.1.48"/>
    </reaction>
    <physiologicalReaction direction="left-to-right" evidence="9">
        <dbReference type="Rhea" id="RHEA:21993"/>
    </physiologicalReaction>
</comment>
<evidence type="ECO:0000313" key="10">
    <source>
        <dbReference type="EMBL" id="KAG0690100.1"/>
    </source>
</evidence>
<reference evidence="10" key="1">
    <citation type="submission" date="2020-11" db="EMBL/GenBank/DDBJ databases">
        <title>Kefir isolates.</title>
        <authorList>
            <person name="Marcisauskas S."/>
            <person name="Kim Y."/>
            <person name="Blasche S."/>
        </authorList>
    </citation>
    <scope>NUCLEOTIDE SEQUENCE</scope>
    <source>
        <strain evidence="10">Olga-1</strain>
    </source>
</reference>
<dbReference type="EC" id="2.3.1.48" evidence="2"/>
<dbReference type="EMBL" id="PUHW01000046">
    <property type="protein sequence ID" value="KAG0690100.1"/>
    <property type="molecule type" value="Genomic_DNA"/>
</dbReference>
<dbReference type="InterPro" id="IPR016849">
    <property type="entry name" value="Rtt109"/>
</dbReference>
<comment type="caution">
    <text evidence="10">The sequence shown here is derived from an EMBL/GenBank/DDBJ whole genome shotgun (WGS) entry which is preliminary data.</text>
</comment>
<evidence type="ECO:0000256" key="7">
    <source>
        <dbReference type="ARBA" id="ARBA00023163"/>
    </source>
</evidence>
<dbReference type="GO" id="GO:0006355">
    <property type="term" value="P:regulation of DNA-templated transcription"/>
    <property type="evidence" value="ECO:0007669"/>
    <property type="project" value="InterPro"/>
</dbReference>
<evidence type="ECO:0000256" key="3">
    <source>
        <dbReference type="ARBA" id="ARBA00022679"/>
    </source>
</evidence>
<organism evidence="10 11">
    <name type="scientific">Pichia californica</name>
    <dbReference type="NCBI Taxonomy" id="460514"/>
    <lineage>
        <taxon>Eukaryota</taxon>
        <taxon>Fungi</taxon>
        <taxon>Dikarya</taxon>
        <taxon>Ascomycota</taxon>
        <taxon>Saccharomycotina</taxon>
        <taxon>Pichiomycetes</taxon>
        <taxon>Pichiales</taxon>
        <taxon>Pichiaceae</taxon>
        <taxon>Pichia</taxon>
    </lineage>
</organism>
<evidence type="ECO:0000256" key="4">
    <source>
        <dbReference type="ARBA" id="ARBA00022763"/>
    </source>
</evidence>
<keyword evidence="4" id="KW-0227">DNA damage</keyword>
<keyword evidence="6" id="KW-0805">Transcription regulation</keyword>
<keyword evidence="7" id="KW-0804">Transcription</keyword>
<sequence length="454" mass="52728">MTVIDIGTETFTENNDWTNLQDMLSKHLKKPGKYIFFNNYTTKLSVPVIYKPKKEKALLITKTTHFCLLFSPQKVPLLAIEVYTYCTFYKDRVERLVYVSKADTTGLQKLGEVNVGQFIVEYMKWVCQIPVETLISNLKFKNDNSNQPKLIENLTKDKIFLSETHYALYRLEKIASGEVNVQMNKSSNTIPYLEYLELLGIDRINLKTENVKTKLVLFTRSEGQYLFPESIKNKGKHILDGRELLKWWLKNVDKITKNWSQCNRFLNILNSEEREIIRYFPSSEWKVGSVYDDPLLTSSASPAIYQIPLLPDDPKGRFLEHLIVEGRVKKVKCKQYWQELAIRQEFSFGAIVGLIGVSGIVNEFQSKNLQSTYLKPKIMKHVTELITSKDYFDKSDWSSLYDELSNIKDMKHFDIIGSWEGKNVGTKRTLDETDTKPVIINTLMCVKSRKKSKQ</sequence>
<keyword evidence="11" id="KW-1185">Reference proteome</keyword>
<evidence type="ECO:0000256" key="6">
    <source>
        <dbReference type="ARBA" id="ARBA00023015"/>
    </source>
</evidence>
<dbReference type="SMART" id="SM01250">
    <property type="entry name" value="KAT11"/>
    <property type="match status" value="1"/>
</dbReference>
<comment type="subcellular location">
    <subcellularLocation>
        <location evidence="1">Nucleus</location>
    </subcellularLocation>
</comment>
<gene>
    <name evidence="10" type="ORF">C6P40_003863</name>
</gene>
<dbReference type="InterPro" id="IPR051236">
    <property type="entry name" value="HAT_RTT109-like"/>
</dbReference>
<accession>A0A9P6WN90</accession>
<dbReference type="Pfam" id="PF08214">
    <property type="entry name" value="HAT_KAT11"/>
    <property type="match status" value="1"/>
</dbReference>
<dbReference type="InterPro" id="IPR013178">
    <property type="entry name" value="Histone_AcTrfase_Rtt109/CBP"/>
</dbReference>
<evidence type="ECO:0000256" key="1">
    <source>
        <dbReference type="ARBA" id="ARBA00004123"/>
    </source>
</evidence>
<name>A0A9P6WN90_9ASCO</name>
<dbReference type="Proteomes" id="UP000697127">
    <property type="component" value="Unassembled WGS sequence"/>
</dbReference>
<dbReference type="PANTHER" id="PTHR31571:SF2">
    <property type="entry name" value="HISTONE ACETYLTRANSFERASE RTT109"/>
    <property type="match status" value="1"/>
</dbReference>
<keyword evidence="8" id="KW-0539">Nucleus</keyword>
<dbReference type="GO" id="GO:0005634">
    <property type="term" value="C:nucleus"/>
    <property type="evidence" value="ECO:0007669"/>
    <property type="project" value="UniProtKB-SubCell"/>
</dbReference>
<dbReference type="AlphaFoldDB" id="A0A9P6WN90"/>
<dbReference type="GO" id="GO:0032931">
    <property type="term" value="F:histone H3K56 acetyltransferase activity"/>
    <property type="evidence" value="ECO:0007669"/>
    <property type="project" value="TreeGrafter"/>
</dbReference>
<evidence type="ECO:0000256" key="2">
    <source>
        <dbReference type="ARBA" id="ARBA00013184"/>
    </source>
</evidence>
<proteinExistence type="predicted"/>
<evidence type="ECO:0000256" key="9">
    <source>
        <dbReference type="ARBA" id="ARBA00048940"/>
    </source>
</evidence>
<protein>
    <recommendedName>
        <fullName evidence="2">histone acetyltransferase</fullName>
        <ecNumber evidence="2">2.3.1.48</ecNumber>
    </recommendedName>
</protein>
<evidence type="ECO:0000256" key="8">
    <source>
        <dbReference type="ARBA" id="ARBA00023242"/>
    </source>
</evidence>
<keyword evidence="3" id="KW-0808">Transferase</keyword>